<dbReference type="InterPro" id="IPR050638">
    <property type="entry name" value="AA-Vitamin_Transporters"/>
</dbReference>
<keyword evidence="5 6" id="KW-0472">Membrane</keyword>
<proteinExistence type="inferred from homology"/>
<evidence type="ECO:0000256" key="6">
    <source>
        <dbReference type="SAM" id="Phobius"/>
    </source>
</evidence>
<dbReference type="InterPro" id="IPR000620">
    <property type="entry name" value="EamA_dom"/>
</dbReference>
<feature type="transmembrane region" description="Helical" evidence="6">
    <location>
        <begin position="95"/>
        <end position="115"/>
    </location>
</feature>
<feature type="transmembrane region" description="Helical" evidence="6">
    <location>
        <begin position="122"/>
        <end position="140"/>
    </location>
</feature>
<dbReference type="EMBL" id="JAVREH010000002">
    <property type="protein sequence ID" value="MDT0260096.1"/>
    <property type="molecule type" value="Genomic_DNA"/>
</dbReference>
<keyword evidence="3 6" id="KW-0812">Transmembrane</keyword>
<name>A0ABU2J547_9ACTN</name>
<feature type="transmembrane region" description="Helical" evidence="6">
    <location>
        <begin position="41"/>
        <end position="59"/>
    </location>
</feature>
<feature type="transmembrane region" description="Helical" evidence="6">
    <location>
        <begin position="202"/>
        <end position="223"/>
    </location>
</feature>
<dbReference type="SUPFAM" id="SSF103481">
    <property type="entry name" value="Multidrug resistance efflux transporter EmrE"/>
    <property type="match status" value="2"/>
</dbReference>
<organism evidence="8 9">
    <name type="scientific">Jatrophihabitans lederbergiae</name>
    <dbReference type="NCBI Taxonomy" id="3075547"/>
    <lineage>
        <taxon>Bacteria</taxon>
        <taxon>Bacillati</taxon>
        <taxon>Actinomycetota</taxon>
        <taxon>Actinomycetes</taxon>
        <taxon>Jatrophihabitantales</taxon>
        <taxon>Jatrophihabitantaceae</taxon>
        <taxon>Jatrophihabitans</taxon>
    </lineage>
</organism>
<dbReference type="Proteomes" id="UP001183176">
    <property type="component" value="Unassembled WGS sequence"/>
</dbReference>
<comment type="similarity">
    <text evidence="2">Belongs to the EamA transporter family.</text>
</comment>
<evidence type="ECO:0000313" key="9">
    <source>
        <dbReference type="Proteomes" id="UP001183176"/>
    </source>
</evidence>
<gene>
    <name evidence="8" type="ORF">RM423_01660</name>
</gene>
<evidence type="ECO:0000259" key="7">
    <source>
        <dbReference type="Pfam" id="PF00892"/>
    </source>
</evidence>
<feature type="transmembrane region" description="Helical" evidence="6">
    <location>
        <begin position="71"/>
        <end position="89"/>
    </location>
</feature>
<dbReference type="PANTHER" id="PTHR32322:SF2">
    <property type="entry name" value="EAMA DOMAIN-CONTAINING PROTEIN"/>
    <property type="match status" value="1"/>
</dbReference>
<evidence type="ECO:0000256" key="2">
    <source>
        <dbReference type="ARBA" id="ARBA00007362"/>
    </source>
</evidence>
<comment type="subcellular location">
    <subcellularLocation>
        <location evidence="1">Membrane</location>
        <topology evidence="1">Multi-pass membrane protein</topology>
    </subcellularLocation>
</comment>
<keyword evidence="9" id="KW-1185">Reference proteome</keyword>
<feature type="transmembrane region" description="Helical" evidence="6">
    <location>
        <begin position="146"/>
        <end position="165"/>
    </location>
</feature>
<evidence type="ECO:0000256" key="5">
    <source>
        <dbReference type="ARBA" id="ARBA00023136"/>
    </source>
</evidence>
<feature type="domain" description="EamA" evidence="7">
    <location>
        <begin position="147"/>
        <end position="279"/>
    </location>
</feature>
<protein>
    <submittedName>
        <fullName evidence="8">EamA family transporter</fullName>
    </submittedName>
</protein>
<dbReference type="Pfam" id="PF00892">
    <property type="entry name" value="EamA"/>
    <property type="match status" value="1"/>
</dbReference>
<evidence type="ECO:0000256" key="1">
    <source>
        <dbReference type="ARBA" id="ARBA00004141"/>
    </source>
</evidence>
<accession>A0ABU2J547</accession>
<feature type="transmembrane region" description="Helical" evidence="6">
    <location>
        <begin position="235"/>
        <end position="257"/>
    </location>
</feature>
<evidence type="ECO:0000256" key="3">
    <source>
        <dbReference type="ARBA" id="ARBA00022692"/>
    </source>
</evidence>
<evidence type="ECO:0000313" key="8">
    <source>
        <dbReference type="EMBL" id="MDT0260096.1"/>
    </source>
</evidence>
<sequence length="296" mass="30320">MIPRAARTAAIPPQALILVGIASVQFGSAFANRLFDQAGPAGVVLLRLAFSAAILLALTRPRLRGRSRRDLVAALAFGLVLCLMNWSFYEALRLLPLGPAVTVEFTGPLLVAIAGSRRLLDVLWAALATGGVVLLSLGGSHGSLNLRGLLFALLAGALWACYILLSQRVGSAFAGLDGLAIALGIGAVVLIPAGIIEGGSALLRPGVLAGGLAVAVLSSVVPYSLELIALRRLPAAAFGLLMSLEPAFAALAGVLVLGQRLHARTLVAIVMVVIASAGTTLEARAKRPESEPVALG</sequence>
<evidence type="ECO:0000256" key="4">
    <source>
        <dbReference type="ARBA" id="ARBA00022989"/>
    </source>
</evidence>
<feature type="transmembrane region" description="Helical" evidence="6">
    <location>
        <begin position="172"/>
        <end position="196"/>
    </location>
</feature>
<dbReference type="PANTHER" id="PTHR32322">
    <property type="entry name" value="INNER MEMBRANE TRANSPORTER"/>
    <property type="match status" value="1"/>
</dbReference>
<comment type="caution">
    <text evidence="8">The sequence shown here is derived from an EMBL/GenBank/DDBJ whole genome shotgun (WGS) entry which is preliminary data.</text>
</comment>
<reference evidence="9" key="1">
    <citation type="submission" date="2023-07" db="EMBL/GenBank/DDBJ databases">
        <title>30 novel species of actinomycetes from the DSMZ collection.</title>
        <authorList>
            <person name="Nouioui I."/>
        </authorList>
    </citation>
    <scope>NUCLEOTIDE SEQUENCE [LARGE SCALE GENOMIC DNA]</scope>
    <source>
        <strain evidence="9">DSM 44399</strain>
    </source>
</reference>
<feature type="transmembrane region" description="Helical" evidence="6">
    <location>
        <begin position="263"/>
        <end position="281"/>
    </location>
</feature>
<dbReference type="InterPro" id="IPR037185">
    <property type="entry name" value="EmrE-like"/>
</dbReference>
<keyword evidence="4 6" id="KW-1133">Transmembrane helix</keyword>